<evidence type="ECO:0000256" key="3">
    <source>
        <dbReference type="ARBA" id="ARBA00023163"/>
    </source>
</evidence>
<dbReference type="PANTHER" id="PTHR33124:SF12">
    <property type="entry name" value="TRANSCRIPTION FACTOR BHLH148"/>
    <property type="match status" value="1"/>
</dbReference>
<dbReference type="AlphaFoldDB" id="A9NUX4"/>
<accession>A9NUX4</accession>
<sequence>MEDRYGGGKESAWRAGFQRKYFSRVVAVLRSGRIENATSASARIRTVKFAADLSMAMTSRGRTAWSRAILGKYIIRLKRSRCQLRVVKSRGNLHGIRTSASGKSSPCKRTAVCKKLARRFLGNSRHRGLKGTGVTVASRMQTLRLLIPGSHGLDTPVFLKEAADYIVALKMQIQAMQALADSNSGAHAAWQV</sequence>
<evidence type="ECO:0000256" key="1">
    <source>
        <dbReference type="ARBA" id="ARBA00004123"/>
    </source>
</evidence>
<keyword evidence="2" id="KW-0805">Transcription regulation</keyword>
<dbReference type="InterPro" id="IPR044660">
    <property type="entry name" value="IBH1-like"/>
</dbReference>
<comment type="subcellular location">
    <subcellularLocation>
        <location evidence="1">Nucleus</location>
    </subcellularLocation>
</comment>
<evidence type="ECO:0000313" key="6">
    <source>
        <dbReference type="EMBL" id="ABK24435.1"/>
    </source>
</evidence>
<dbReference type="InterPro" id="IPR044549">
    <property type="entry name" value="bHLH_AtIBH1-like"/>
</dbReference>
<dbReference type="SUPFAM" id="SSF47459">
    <property type="entry name" value="HLH, helix-loop-helix DNA-binding domain"/>
    <property type="match status" value="1"/>
</dbReference>
<organism evidence="6">
    <name type="scientific">Picea sitchensis</name>
    <name type="common">Sitka spruce</name>
    <name type="synonym">Pinus sitchensis</name>
    <dbReference type="NCBI Taxonomy" id="3332"/>
    <lineage>
        <taxon>Eukaryota</taxon>
        <taxon>Viridiplantae</taxon>
        <taxon>Streptophyta</taxon>
        <taxon>Embryophyta</taxon>
        <taxon>Tracheophyta</taxon>
        <taxon>Spermatophyta</taxon>
        <taxon>Pinopsida</taxon>
        <taxon>Pinidae</taxon>
        <taxon>Conifers I</taxon>
        <taxon>Pinales</taxon>
        <taxon>Pinaceae</taxon>
        <taxon>Picea</taxon>
    </lineage>
</organism>
<reference evidence="6" key="1">
    <citation type="journal article" date="2008" name="BMC Genomics">
        <title>A conifer genomics resource of 200,000 spruce (Picea spp.) ESTs and 6,464 high-quality, sequence-finished full-length cDNAs for Sitka spruce (Picea sitchensis).</title>
        <authorList>
            <person name="Ralph S.G."/>
            <person name="Chun H.J."/>
            <person name="Kolosova N."/>
            <person name="Cooper D."/>
            <person name="Oddy C."/>
            <person name="Ritland C.E."/>
            <person name="Kirkpatrick R."/>
            <person name="Moore R."/>
            <person name="Barber S."/>
            <person name="Holt R.A."/>
            <person name="Jones S.J."/>
            <person name="Marra M.A."/>
            <person name="Douglas C.J."/>
            <person name="Ritland K."/>
            <person name="Bohlmann J."/>
        </authorList>
    </citation>
    <scope>NUCLEOTIDE SEQUENCE</scope>
    <source>
        <tissue evidence="6">Green portion of the leader tissue</tissue>
    </source>
</reference>
<evidence type="ECO:0000259" key="5">
    <source>
        <dbReference type="Pfam" id="PF26576"/>
    </source>
</evidence>
<feature type="domain" description="IBH1-like N-terminal" evidence="5">
    <location>
        <begin position="15"/>
        <end position="72"/>
    </location>
</feature>
<evidence type="ECO:0000256" key="4">
    <source>
        <dbReference type="ARBA" id="ARBA00023242"/>
    </source>
</evidence>
<dbReference type="EMBL" id="EF085127">
    <property type="protein sequence ID" value="ABK24435.1"/>
    <property type="molecule type" value="mRNA"/>
</dbReference>
<dbReference type="Pfam" id="PF26576">
    <property type="entry name" value="IBH1_N"/>
    <property type="match status" value="1"/>
</dbReference>
<dbReference type="CDD" id="cd11444">
    <property type="entry name" value="bHLH_AtIBH1_like"/>
    <property type="match status" value="1"/>
</dbReference>
<dbReference type="GO" id="GO:0005634">
    <property type="term" value="C:nucleus"/>
    <property type="evidence" value="ECO:0007669"/>
    <property type="project" value="UniProtKB-SubCell"/>
</dbReference>
<dbReference type="InterPro" id="IPR036638">
    <property type="entry name" value="HLH_DNA-bd_sf"/>
</dbReference>
<evidence type="ECO:0000256" key="2">
    <source>
        <dbReference type="ARBA" id="ARBA00023015"/>
    </source>
</evidence>
<keyword evidence="4" id="KW-0539">Nucleus</keyword>
<proteinExistence type="evidence at transcript level"/>
<keyword evidence="3" id="KW-0804">Transcription</keyword>
<protein>
    <recommendedName>
        <fullName evidence="5">IBH1-like N-terminal domain-containing protein</fullName>
    </recommendedName>
</protein>
<dbReference type="PANTHER" id="PTHR33124">
    <property type="entry name" value="TRANSCRIPTION FACTOR IBH1-LIKE 1"/>
    <property type="match status" value="1"/>
</dbReference>
<dbReference type="GO" id="GO:0000976">
    <property type="term" value="F:transcription cis-regulatory region binding"/>
    <property type="evidence" value="ECO:0007669"/>
    <property type="project" value="UniProtKB-ARBA"/>
</dbReference>
<dbReference type="InterPro" id="IPR059002">
    <property type="entry name" value="IBH1_N"/>
</dbReference>
<dbReference type="GO" id="GO:0006355">
    <property type="term" value="P:regulation of DNA-templated transcription"/>
    <property type="evidence" value="ECO:0007669"/>
    <property type="project" value="InterPro"/>
</dbReference>
<dbReference type="GO" id="GO:0046983">
    <property type="term" value="F:protein dimerization activity"/>
    <property type="evidence" value="ECO:0007669"/>
    <property type="project" value="InterPro"/>
</dbReference>
<name>A9NUX4_PICSI</name>